<keyword evidence="2" id="KW-0732">Signal</keyword>
<dbReference type="InterPro" id="IPR050570">
    <property type="entry name" value="Cell_wall_metabolism_enzyme"/>
</dbReference>
<comment type="caution">
    <text evidence="4">The sequence shown here is derived from an EMBL/GenBank/DDBJ whole genome shotgun (WGS) entry which is preliminary data.</text>
</comment>
<dbReference type="SUPFAM" id="SSF51261">
    <property type="entry name" value="Duplicated hybrid motif"/>
    <property type="match status" value="1"/>
</dbReference>
<feature type="chain" id="PRO_5046116209" evidence="2">
    <location>
        <begin position="28"/>
        <end position="420"/>
    </location>
</feature>
<dbReference type="CDD" id="cd12797">
    <property type="entry name" value="M23_peptidase"/>
    <property type="match status" value="1"/>
</dbReference>
<dbReference type="Gene3D" id="1.20.1270.60">
    <property type="entry name" value="Arfaptin homology (AH) domain/BAR domain"/>
    <property type="match status" value="1"/>
</dbReference>
<feature type="domain" description="M23ase beta-sheet core" evidence="3">
    <location>
        <begin position="318"/>
        <end position="416"/>
    </location>
</feature>
<protein>
    <submittedName>
        <fullName evidence="4">Peptidoglycan DD-metalloendopeptidase family protein</fullName>
    </submittedName>
</protein>
<dbReference type="Gene3D" id="2.70.70.10">
    <property type="entry name" value="Glucose Permease (Domain IIA)"/>
    <property type="match status" value="1"/>
</dbReference>
<dbReference type="InterPro" id="IPR027267">
    <property type="entry name" value="AH/BAR_dom_sf"/>
</dbReference>
<dbReference type="InterPro" id="IPR011055">
    <property type="entry name" value="Dup_hybrid_motif"/>
</dbReference>
<evidence type="ECO:0000259" key="3">
    <source>
        <dbReference type="Pfam" id="PF01551"/>
    </source>
</evidence>
<dbReference type="RefSeq" id="WP_300959171.1">
    <property type="nucleotide sequence ID" value="NZ_JAUHJR010000001.1"/>
</dbReference>
<dbReference type="Pfam" id="PF01551">
    <property type="entry name" value="Peptidase_M23"/>
    <property type="match status" value="1"/>
</dbReference>
<keyword evidence="1" id="KW-0175">Coiled coil</keyword>
<reference evidence="4" key="1">
    <citation type="submission" date="2023-06" db="EMBL/GenBank/DDBJ databases">
        <title>Draft genome sequence of Nocardioides sp. SOB72.</title>
        <authorList>
            <person name="Zhang G."/>
        </authorList>
    </citation>
    <scope>NUCLEOTIDE SEQUENCE</scope>
    <source>
        <strain evidence="4">SOB72</strain>
    </source>
</reference>
<accession>A0ABT8EQ80</accession>
<evidence type="ECO:0000313" key="5">
    <source>
        <dbReference type="Proteomes" id="UP001168537"/>
    </source>
</evidence>
<dbReference type="PANTHER" id="PTHR21666:SF286">
    <property type="entry name" value="LIPOPROTEIN NLPD"/>
    <property type="match status" value="1"/>
</dbReference>
<keyword evidence="5" id="KW-1185">Reference proteome</keyword>
<evidence type="ECO:0000313" key="4">
    <source>
        <dbReference type="EMBL" id="MDN4160307.1"/>
    </source>
</evidence>
<evidence type="ECO:0000256" key="1">
    <source>
        <dbReference type="SAM" id="Coils"/>
    </source>
</evidence>
<evidence type="ECO:0000256" key="2">
    <source>
        <dbReference type="SAM" id="SignalP"/>
    </source>
</evidence>
<dbReference type="PANTHER" id="PTHR21666">
    <property type="entry name" value="PEPTIDASE-RELATED"/>
    <property type="match status" value="1"/>
</dbReference>
<gene>
    <name evidence="4" type="ORF">QWY29_02980</name>
</gene>
<feature type="coiled-coil region" evidence="1">
    <location>
        <begin position="30"/>
        <end position="124"/>
    </location>
</feature>
<proteinExistence type="predicted"/>
<dbReference type="EMBL" id="JAUHJR010000001">
    <property type="protein sequence ID" value="MDN4160307.1"/>
    <property type="molecule type" value="Genomic_DNA"/>
</dbReference>
<dbReference type="Proteomes" id="UP001168537">
    <property type="component" value="Unassembled WGS sequence"/>
</dbReference>
<sequence>MRLFPRAARRRLAAATLACSVAVGALAVPLAGAEDDLKDQQQKVQKELKHAAGDLEHSSARLRKAAARLDAAKEQLADAKSELADVRTRLGAAQRLDERMQAKLEAAEARLEKARADLADGQAALEVQRGRVTDTITSIYEQGDPELLAFASILDAQTPEDLTRRMAAQDVMVGRETRAYDDLHAAEVLLGVRENNVEAATNEVADQRADAAEHLETMRGLHAEARAAASTVREMVAGRRTAQEAAARARAQDKAVLERLRAKERRIKQRILEAARRAAARHRGYRGATDGLLMRPVGGPVTSPYGYREHPIYHYWGLHDGTDFGVGCGTPMYAVASGTVMTRYYSSVYGNRLYLNVGQVNGRLVTAVYNHATGYVVGPGDSVERGQVVGYVGSTGWSTGCHLHFTVLANGSSTNPMQFF</sequence>
<feature type="signal peptide" evidence="2">
    <location>
        <begin position="1"/>
        <end position="27"/>
    </location>
</feature>
<dbReference type="InterPro" id="IPR016047">
    <property type="entry name" value="M23ase_b-sheet_dom"/>
</dbReference>
<name>A0ABT8EQ80_9ACTN</name>
<organism evidence="4 5">
    <name type="scientific">Nocardioides abyssi</name>
    <dbReference type="NCBI Taxonomy" id="3058370"/>
    <lineage>
        <taxon>Bacteria</taxon>
        <taxon>Bacillati</taxon>
        <taxon>Actinomycetota</taxon>
        <taxon>Actinomycetes</taxon>
        <taxon>Propionibacteriales</taxon>
        <taxon>Nocardioidaceae</taxon>
        <taxon>Nocardioides</taxon>
    </lineage>
</organism>